<protein>
    <submittedName>
        <fullName evidence="1">SFRICE_002846</fullName>
    </submittedName>
</protein>
<accession>A0A2H1VIX0</accession>
<dbReference type="AlphaFoldDB" id="A0A2H1VIX0"/>
<name>A0A2H1VIX0_SPOFR</name>
<dbReference type="EMBL" id="ODYU01002822">
    <property type="protein sequence ID" value="SOQ40785.1"/>
    <property type="molecule type" value="Genomic_DNA"/>
</dbReference>
<evidence type="ECO:0000313" key="1">
    <source>
        <dbReference type="EMBL" id="SOQ40785.1"/>
    </source>
</evidence>
<organism evidence="1">
    <name type="scientific">Spodoptera frugiperda</name>
    <name type="common">Fall armyworm</name>
    <dbReference type="NCBI Taxonomy" id="7108"/>
    <lineage>
        <taxon>Eukaryota</taxon>
        <taxon>Metazoa</taxon>
        <taxon>Ecdysozoa</taxon>
        <taxon>Arthropoda</taxon>
        <taxon>Hexapoda</taxon>
        <taxon>Insecta</taxon>
        <taxon>Pterygota</taxon>
        <taxon>Neoptera</taxon>
        <taxon>Endopterygota</taxon>
        <taxon>Lepidoptera</taxon>
        <taxon>Glossata</taxon>
        <taxon>Ditrysia</taxon>
        <taxon>Noctuoidea</taxon>
        <taxon>Noctuidae</taxon>
        <taxon>Amphipyrinae</taxon>
        <taxon>Spodoptera</taxon>
    </lineage>
</organism>
<proteinExistence type="predicted"/>
<sequence length="63" mass="7202">MGLLQKTAYGGQSLKLLEYRGLENLGEAHDNLTQAMKHNASVILRRFSVRPWYHSEAQLPTYV</sequence>
<gene>
    <name evidence="1" type="ORF">SFRICE_002846</name>
</gene>
<reference evidence="1" key="1">
    <citation type="submission" date="2016-07" db="EMBL/GenBank/DDBJ databases">
        <authorList>
            <person name="Bretaudeau A."/>
        </authorList>
    </citation>
    <scope>NUCLEOTIDE SEQUENCE</scope>
    <source>
        <strain evidence="1">Rice</strain>
        <tissue evidence="1">Whole body</tissue>
    </source>
</reference>